<dbReference type="RefSeq" id="WP_183587961.1">
    <property type="nucleotide sequence ID" value="NZ_JACHXJ010000015.1"/>
</dbReference>
<organism evidence="2 3">
    <name type="scientific">Paenibacillus rhizosphaerae</name>
    <dbReference type="NCBI Taxonomy" id="297318"/>
    <lineage>
        <taxon>Bacteria</taxon>
        <taxon>Bacillati</taxon>
        <taxon>Bacillota</taxon>
        <taxon>Bacilli</taxon>
        <taxon>Bacillales</taxon>
        <taxon>Paenibacillaceae</taxon>
        <taxon>Paenibacillus</taxon>
    </lineage>
</organism>
<gene>
    <name evidence="2" type="ORF">FHS19_007003</name>
</gene>
<dbReference type="AlphaFoldDB" id="A0A839TYD0"/>
<dbReference type="EMBL" id="JACHXJ010000015">
    <property type="protein sequence ID" value="MBB3132274.1"/>
    <property type="molecule type" value="Genomic_DNA"/>
</dbReference>
<comment type="caution">
    <text evidence="2">The sequence shown here is derived from an EMBL/GenBank/DDBJ whole genome shotgun (WGS) entry which is preliminary data.</text>
</comment>
<name>A0A839TYD0_9BACL</name>
<keyword evidence="1" id="KW-0812">Transmembrane</keyword>
<keyword evidence="1" id="KW-0472">Membrane</keyword>
<sequence>MKRIGLRFLALFSVFFIGNLILNVIFKPDVDVGTAFLVSFGASTGVALVEYYLLRKKRKGDD</sequence>
<proteinExistence type="predicted"/>
<feature type="transmembrane region" description="Helical" evidence="1">
    <location>
        <begin position="7"/>
        <end position="26"/>
    </location>
</feature>
<feature type="transmembrane region" description="Helical" evidence="1">
    <location>
        <begin position="32"/>
        <end position="54"/>
    </location>
</feature>
<evidence type="ECO:0000256" key="1">
    <source>
        <dbReference type="SAM" id="Phobius"/>
    </source>
</evidence>
<evidence type="ECO:0000313" key="3">
    <source>
        <dbReference type="Proteomes" id="UP000517523"/>
    </source>
</evidence>
<reference evidence="2 3" key="1">
    <citation type="submission" date="2020-08" db="EMBL/GenBank/DDBJ databases">
        <title>Genomic Encyclopedia of Type Strains, Phase III (KMG-III): the genomes of soil and plant-associated and newly described type strains.</title>
        <authorList>
            <person name="Whitman W."/>
        </authorList>
    </citation>
    <scope>NUCLEOTIDE SEQUENCE [LARGE SCALE GENOMIC DNA]</scope>
    <source>
        <strain evidence="2 3">CECT 5831</strain>
    </source>
</reference>
<protein>
    <submittedName>
        <fullName evidence="2">Uncharacterized protein</fullName>
    </submittedName>
</protein>
<evidence type="ECO:0000313" key="2">
    <source>
        <dbReference type="EMBL" id="MBB3132274.1"/>
    </source>
</evidence>
<dbReference type="Proteomes" id="UP000517523">
    <property type="component" value="Unassembled WGS sequence"/>
</dbReference>
<keyword evidence="1" id="KW-1133">Transmembrane helix</keyword>
<accession>A0A839TYD0</accession>